<feature type="compositionally biased region" description="Low complexity" evidence="2">
    <location>
        <begin position="232"/>
        <end position="254"/>
    </location>
</feature>
<feature type="coiled-coil region" evidence="1">
    <location>
        <begin position="7"/>
        <end position="40"/>
    </location>
</feature>
<feature type="region of interest" description="Disordered" evidence="2">
    <location>
        <begin position="168"/>
        <end position="270"/>
    </location>
</feature>
<protein>
    <submittedName>
        <fullName evidence="5">Spermatogenesis and centriole associated 1</fullName>
    </submittedName>
</protein>
<keyword evidence="6" id="KW-1185">Reference proteome</keyword>
<dbReference type="Pfam" id="PF15058">
    <property type="entry name" value="Speriolin_N"/>
    <property type="match status" value="1"/>
</dbReference>
<sequence>MAIVTRYHELRKEIEALVAENEELKQLVQLLRENQELRSSRINEQGIRGSGQRQGAGRSRGRRDRPPRHSGPARHGPEAPAGSGSPALRLTLVATTIRNPQPLANQAFLESTGWERSSFAPSLRPALRQRQRHPTEIIGPVAQQIPVTSPVGGARPVALRHPTFTMALQQPADSSSPRRQAPPRYRTPPSSPGTVSPGERGPAARGRGGWGAAREGAGRGGSPRGAPPPQGGPRQAAALLRGPGAAGARRGASRPLERGARRGPRGRAPAGGCLTGWNALADTSKQERIVGEIAFQLDRRILSSIFPDRIRLYGFTVRNIPEKVTQVREPDPFLPLTPELSAAILERYNCVMERLRPLGYNASVHPRLTEHIVNTFGILRERPEATGPEAASYNDLQYLQEVVRSSAPPDMLQDCLLLLSCLRELAQDDGKPLFIW</sequence>
<dbReference type="InterPro" id="IPR026715">
    <property type="entry name" value="SPATC1"/>
</dbReference>
<feature type="domain" description="Speriolin C-terminal" evidence="4">
    <location>
        <begin position="289"/>
        <end position="436"/>
    </location>
</feature>
<dbReference type="Pfam" id="PF15059">
    <property type="entry name" value="Speriolin_C"/>
    <property type="match status" value="1"/>
</dbReference>
<reference evidence="5" key="2">
    <citation type="submission" date="2025-09" db="UniProtKB">
        <authorList>
            <consortium name="Ensembl"/>
        </authorList>
    </citation>
    <scope>IDENTIFICATION</scope>
</reference>
<evidence type="ECO:0000256" key="2">
    <source>
        <dbReference type="SAM" id="MobiDB-lite"/>
    </source>
</evidence>
<evidence type="ECO:0000313" key="5">
    <source>
        <dbReference type="Ensembl" id="ENSVKKP00000005888.1"/>
    </source>
</evidence>
<dbReference type="GO" id="GO:0005813">
    <property type="term" value="C:centrosome"/>
    <property type="evidence" value="ECO:0007669"/>
    <property type="project" value="TreeGrafter"/>
</dbReference>
<dbReference type="Proteomes" id="UP000694545">
    <property type="component" value="Unplaced"/>
</dbReference>
<dbReference type="OMA" id="PFLPCWP"/>
<feature type="compositionally biased region" description="Basic residues" evidence="2">
    <location>
        <begin position="59"/>
        <end position="72"/>
    </location>
</feature>
<name>A0A8D2IVS3_VARKO</name>
<evidence type="ECO:0000256" key="1">
    <source>
        <dbReference type="SAM" id="Coils"/>
    </source>
</evidence>
<organism evidence="5 6">
    <name type="scientific">Varanus komodoensis</name>
    <name type="common">Komodo dragon</name>
    <dbReference type="NCBI Taxonomy" id="61221"/>
    <lineage>
        <taxon>Eukaryota</taxon>
        <taxon>Metazoa</taxon>
        <taxon>Chordata</taxon>
        <taxon>Craniata</taxon>
        <taxon>Vertebrata</taxon>
        <taxon>Euteleostomi</taxon>
        <taxon>Lepidosauria</taxon>
        <taxon>Squamata</taxon>
        <taxon>Bifurcata</taxon>
        <taxon>Unidentata</taxon>
        <taxon>Episquamata</taxon>
        <taxon>Toxicofera</taxon>
        <taxon>Anguimorpha</taxon>
        <taxon>Paleoanguimorpha</taxon>
        <taxon>Varanoidea</taxon>
        <taxon>Varanidae</taxon>
        <taxon>Varanus</taxon>
    </lineage>
</organism>
<feature type="compositionally biased region" description="Polar residues" evidence="2">
    <location>
        <begin position="168"/>
        <end position="178"/>
    </location>
</feature>
<dbReference type="PANTHER" id="PTHR22192">
    <property type="entry name" value="SPERIOLIN"/>
    <property type="match status" value="1"/>
</dbReference>
<dbReference type="InterPro" id="IPR029384">
    <property type="entry name" value="Speriolin_C"/>
</dbReference>
<proteinExistence type="predicted"/>
<feature type="compositionally biased region" description="Low complexity" evidence="2">
    <location>
        <begin position="192"/>
        <end position="205"/>
    </location>
</feature>
<feature type="region of interest" description="Disordered" evidence="2">
    <location>
        <begin position="41"/>
        <end position="86"/>
    </location>
</feature>
<reference evidence="5" key="1">
    <citation type="submission" date="2025-08" db="UniProtKB">
        <authorList>
            <consortium name="Ensembl"/>
        </authorList>
    </citation>
    <scope>IDENTIFICATION</scope>
</reference>
<dbReference type="InterPro" id="IPR029385">
    <property type="entry name" value="Speriolin_N"/>
</dbReference>
<keyword evidence="1" id="KW-0175">Coiled coil</keyword>
<evidence type="ECO:0000259" key="3">
    <source>
        <dbReference type="Pfam" id="PF15058"/>
    </source>
</evidence>
<evidence type="ECO:0000259" key="4">
    <source>
        <dbReference type="Pfam" id="PF15059"/>
    </source>
</evidence>
<accession>A0A8D2IVS3</accession>
<dbReference type="AlphaFoldDB" id="A0A8D2IVS3"/>
<dbReference type="Ensembl" id="ENSVKKT00000006048.1">
    <property type="protein sequence ID" value="ENSVKKP00000005888.1"/>
    <property type="gene ID" value="ENSVKKG00000004298.1"/>
</dbReference>
<dbReference type="PANTHER" id="PTHR22192:SF16">
    <property type="entry name" value="SPERIOLIN"/>
    <property type="match status" value="1"/>
</dbReference>
<feature type="domain" description="Speriolin N-terminal" evidence="3">
    <location>
        <begin position="1"/>
        <end position="59"/>
    </location>
</feature>
<evidence type="ECO:0000313" key="6">
    <source>
        <dbReference type="Proteomes" id="UP000694545"/>
    </source>
</evidence>